<protein>
    <recommendedName>
        <fullName evidence="1">F-box domain-containing protein</fullName>
    </recommendedName>
</protein>
<comment type="caution">
    <text evidence="2">The sequence shown here is derived from an EMBL/GenBank/DDBJ whole genome shotgun (WGS) entry which is preliminary data.</text>
</comment>
<evidence type="ECO:0000313" key="2">
    <source>
        <dbReference type="EMBL" id="TKA82615.1"/>
    </source>
</evidence>
<dbReference type="OrthoDB" id="3634462at2759"/>
<dbReference type="AlphaFoldDB" id="A0A4U0Y4Y6"/>
<evidence type="ECO:0000259" key="1">
    <source>
        <dbReference type="SMART" id="SM00256"/>
    </source>
</evidence>
<dbReference type="Pfam" id="PF12937">
    <property type="entry name" value="F-box-like"/>
    <property type="match status" value="1"/>
</dbReference>
<dbReference type="InterPro" id="IPR001810">
    <property type="entry name" value="F-box_dom"/>
</dbReference>
<sequence>MAPKLLTSTEYSHELTRSVAEQYNLKYDIKYGLNLLRLGLAEEAAEFLERTRRMVERLGGLQRASLAPIYFNRCIKPGSFATSARKTFGIPEMLELILSKLEPIDLLRVQQVNRTMRDAVNGSTTLLQKLFLLPDRTALLEILFLGTYTNSSKTNLITVACQRPLGSVQDTECLISSIKHRHVRANFVPPLPRLGLRIRRLLICQPPVYEMAMQVHCCTAEHRAAMGARPIQAHEYVVNPAGLTLGNLYDEAACALGQHENCPFASPDRHAADGTVRRHVRFQTLIELPRDHPQVVEDMAAKEREARGRDSANRFCEAKKRGESLLSNM</sequence>
<organism evidence="2 3">
    <name type="scientific">Friedmanniomyces simplex</name>
    <dbReference type="NCBI Taxonomy" id="329884"/>
    <lineage>
        <taxon>Eukaryota</taxon>
        <taxon>Fungi</taxon>
        <taxon>Dikarya</taxon>
        <taxon>Ascomycota</taxon>
        <taxon>Pezizomycotina</taxon>
        <taxon>Dothideomycetes</taxon>
        <taxon>Dothideomycetidae</taxon>
        <taxon>Mycosphaerellales</taxon>
        <taxon>Teratosphaeriaceae</taxon>
        <taxon>Friedmanniomyces</taxon>
    </lineage>
</organism>
<reference evidence="2 3" key="1">
    <citation type="submission" date="2017-03" db="EMBL/GenBank/DDBJ databases">
        <title>Genomes of endolithic fungi from Antarctica.</title>
        <authorList>
            <person name="Coleine C."/>
            <person name="Masonjones S."/>
            <person name="Stajich J.E."/>
        </authorList>
    </citation>
    <scope>NUCLEOTIDE SEQUENCE [LARGE SCALE GENOMIC DNA]</scope>
    <source>
        <strain evidence="2 3">CCFEE 5184</strain>
    </source>
</reference>
<accession>A0A4U0Y4Y6</accession>
<gene>
    <name evidence="2" type="ORF">B0A55_01365</name>
</gene>
<feature type="domain" description="F-box" evidence="1">
    <location>
        <begin position="90"/>
        <end position="129"/>
    </location>
</feature>
<dbReference type="EMBL" id="NAJQ01000030">
    <property type="protein sequence ID" value="TKA82615.1"/>
    <property type="molecule type" value="Genomic_DNA"/>
</dbReference>
<name>A0A4U0Y4Y6_9PEZI</name>
<proteinExistence type="predicted"/>
<keyword evidence="3" id="KW-1185">Reference proteome</keyword>
<dbReference type="SUPFAM" id="SSF81383">
    <property type="entry name" value="F-box domain"/>
    <property type="match status" value="1"/>
</dbReference>
<evidence type="ECO:0000313" key="3">
    <source>
        <dbReference type="Proteomes" id="UP000309340"/>
    </source>
</evidence>
<dbReference type="SMART" id="SM00256">
    <property type="entry name" value="FBOX"/>
    <property type="match status" value="1"/>
</dbReference>
<dbReference type="InterPro" id="IPR036047">
    <property type="entry name" value="F-box-like_dom_sf"/>
</dbReference>
<dbReference type="Proteomes" id="UP000309340">
    <property type="component" value="Unassembled WGS sequence"/>
</dbReference>